<dbReference type="Pfam" id="PF00687">
    <property type="entry name" value="Ribosomal_L1"/>
    <property type="match status" value="1"/>
</dbReference>
<organism evidence="10 11">
    <name type="scientific">Candidatus Buchananbacteria bacterium RIFCSPHIGHO2_01_FULL_44_11</name>
    <dbReference type="NCBI Taxonomy" id="1797535"/>
    <lineage>
        <taxon>Bacteria</taxon>
        <taxon>Candidatus Buchananiibacteriota</taxon>
    </lineage>
</organism>
<keyword evidence="2 9" id="KW-0678">Repressor</keyword>
<dbReference type="GO" id="GO:0006412">
    <property type="term" value="P:translation"/>
    <property type="evidence" value="ECO:0007669"/>
    <property type="project" value="UniProtKB-UniRule"/>
</dbReference>
<protein>
    <recommendedName>
        <fullName evidence="8 9">Large ribosomal subunit protein uL1</fullName>
    </recommendedName>
</protein>
<dbReference type="STRING" id="1797535.A2744_02910"/>
<dbReference type="InterPro" id="IPR005878">
    <property type="entry name" value="Ribosom_uL1_bac-type"/>
</dbReference>
<dbReference type="InterPro" id="IPR023674">
    <property type="entry name" value="Ribosomal_uL1-like"/>
</dbReference>
<dbReference type="AlphaFoldDB" id="A0A1G1Y0A0"/>
<dbReference type="PIRSF" id="PIRSF002155">
    <property type="entry name" value="Ribosomal_L1"/>
    <property type="match status" value="1"/>
</dbReference>
<comment type="function">
    <text evidence="9">Protein L1 is also a translational repressor protein, it controls the translation of the L11 operon by binding to its mRNA.</text>
</comment>
<dbReference type="HAMAP" id="MF_01318_B">
    <property type="entry name" value="Ribosomal_uL1_B"/>
    <property type="match status" value="1"/>
</dbReference>
<evidence type="ECO:0000256" key="8">
    <source>
        <dbReference type="ARBA" id="ARBA00035241"/>
    </source>
</evidence>
<dbReference type="GO" id="GO:0003735">
    <property type="term" value="F:structural constituent of ribosome"/>
    <property type="evidence" value="ECO:0007669"/>
    <property type="project" value="InterPro"/>
</dbReference>
<comment type="caution">
    <text evidence="10">The sequence shown here is derived from an EMBL/GenBank/DDBJ whole genome shotgun (WGS) entry which is preliminary data.</text>
</comment>
<keyword evidence="6 9" id="KW-0689">Ribosomal protein</keyword>
<dbReference type="CDD" id="cd00403">
    <property type="entry name" value="Ribosomal_L1"/>
    <property type="match status" value="1"/>
</dbReference>
<dbReference type="InterPro" id="IPR028364">
    <property type="entry name" value="Ribosomal_uL1/biogenesis"/>
</dbReference>
<dbReference type="SUPFAM" id="SSF56808">
    <property type="entry name" value="Ribosomal protein L1"/>
    <property type="match status" value="1"/>
</dbReference>
<evidence type="ECO:0000256" key="2">
    <source>
        <dbReference type="ARBA" id="ARBA00022491"/>
    </source>
</evidence>
<accession>A0A1G1Y0A0</accession>
<evidence type="ECO:0000256" key="4">
    <source>
        <dbReference type="ARBA" id="ARBA00022845"/>
    </source>
</evidence>
<proteinExistence type="inferred from homology"/>
<keyword evidence="5 9" id="KW-0694">RNA-binding</keyword>
<evidence type="ECO:0000256" key="3">
    <source>
        <dbReference type="ARBA" id="ARBA00022730"/>
    </source>
</evidence>
<dbReference type="InterPro" id="IPR016095">
    <property type="entry name" value="Ribosomal_uL1_3-a/b-sand"/>
</dbReference>
<evidence type="ECO:0000256" key="9">
    <source>
        <dbReference type="HAMAP-Rule" id="MF_01318"/>
    </source>
</evidence>
<dbReference type="Gene3D" id="3.30.190.20">
    <property type="match status" value="1"/>
</dbReference>
<evidence type="ECO:0000313" key="11">
    <source>
        <dbReference type="Proteomes" id="UP000178240"/>
    </source>
</evidence>
<dbReference type="Gene3D" id="3.40.50.790">
    <property type="match status" value="1"/>
</dbReference>
<dbReference type="PANTHER" id="PTHR36427:SF3">
    <property type="entry name" value="LARGE RIBOSOMAL SUBUNIT PROTEIN UL1M"/>
    <property type="match status" value="1"/>
</dbReference>
<sequence>MPRSKRYQAISKKIEKNKVYPIAEAIKIIKDTATIKFDSSIEVHVKTGIDASKGEQQIRGSITLPHGTGKTKKIAAFVDPEKEKEAKEAGAEVVGGAELIDKIKQTGKIDFELAVATPSMMKNMAVIAKILGPRGLMPSPKNETISVNIKKTIGELKKGKVNFKSDSTGNIHQSIGKASFSPDQLLENYNVLVQAVKKAKPAAAKGNYLQNITLSSTMGPGLKVAIDR</sequence>
<comment type="subunit">
    <text evidence="9">Part of the 50S ribosomal subunit.</text>
</comment>
<dbReference type="GO" id="GO:0006417">
    <property type="term" value="P:regulation of translation"/>
    <property type="evidence" value="ECO:0007669"/>
    <property type="project" value="UniProtKB-KW"/>
</dbReference>
<dbReference type="GO" id="GO:0015934">
    <property type="term" value="C:large ribosomal subunit"/>
    <property type="evidence" value="ECO:0007669"/>
    <property type="project" value="InterPro"/>
</dbReference>
<keyword evidence="3 9" id="KW-0699">rRNA-binding</keyword>
<dbReference type="PANTHER" id="PTHR36427">
    <property type="entry name" value="54S RIBOSOMAL PROTEIN L1, MITOCHONDRIAL"/>
    <property type="match status" value="1"/>
</dbReference>
<keyword evidence="7 9" id="KW-0687">Ribonucleoprotein</keyword>
<evidence type="ECO:0000256" key="7">
    <source>
        <dbReference type="ARBA" id="ARBA00023274"/>
    </source>
</evidence>
<comment type="function">
    <text evidence="9">Binds directly to 23S rRNA. The L1 stalk is quite mobile in the ribosome, and is involved in E site tRNA release.</text>
</comment>
<dbReference type="Proteomes" id="UP000178240">
    <property type="component" value="Unassembled WGS sequence"/>
</dbReference>
<keyword evidence="4 9" id="KW-0810">Translation regulation</keyword>
<keyword evidence="9" id="KW-0820">tRNA-binding</keyword>
<dbReference type="InterPro" id="IPR002143">
    <property type="entry name" value="Ribosomal_uL1"/>
</dbReference>
<dbReference type="GO" id="GO:0000049">
    <property type="term" value="F:tRNA binding"/>
    <property type="evidence" value="ECO:0007669"/>
    <property type="project" value="UniProtKB-KW"/>
</dbReference>
<name>A0A1G1Y0A0_9BACT</name>
<evidence type="ECO:0000256" key="5">
    <source>
        <dbReference type="ARBA" id="ARBA00022884"/>
    </source>
</evidence>
<dbReference type="NCBIfam" id="TIGR01169">
    <property type="entry name" value="rplA_bact"/>
    <property type="match status" value="1"/>
</dbReference>
<evidence type="ECO:0000256" key="1">
    <source>
        <dbReference type="ARBA" id="ARBA00010531"/>
    </source>
</evidence>
<dbReference type="FunFam" id="3.40.50.790:FF:000001">
    <property type="entry name" value="50S ribosomal protein L1"/>
    <property type="match status" value="1"/>
</dbReference>
<comment type="similarity">
    <text evidence="1 9">Belongs to the universal ribosomal protein uL1 family.</text>
</comment>
<evidence type="ECO:0000256" key="6">
    <source>
        <dbReference type="ARBA" id="ARBA00022980"/>
    </source>
</evidence>
<evidence type="ECO:0000313" key="10">
    <source>
        <dbReference type="EMBL" id="OGY45614.1"/>
    </source>
</evidence>
<dbReference type="EMBL" id="MHIE01000016">
    <property type="protein sequence ID" value="OGY45614.1"/>
    <property type="molecule type" value="Genomic_DNA"/>
</dbReference>
<dbReference type="GO" id="GO:0019843">
    <property type="term" value="F:rRNA binding"/>
    <property type="evidence" value="ECO:0007669"/>
    <property type="project" value="UniProtKB-UniRule"/>
</dbReference>
<gene>
    <name evidence="9" type="primary">rplA</name>
    <name evidence="10" type="ORF">A2744_02910</name>
</gene>
<reference evidence="10 11" key="1">
    <citation type="journal article" date="2016" name="Nat. Commun.">
        <title>Thousands of microbial genomes shed light on interconnected biogeochemical processes in an aquifer system.</title>
        <authorList>
            <person name="Anantharaman K."/>
            <person name="Brown C.T."/>
            <person name="Hug L.A."/>
            <person name="Sharon I."/>
            <person name="Castelle C.J."/>
            <person name="Probst A.J."/>
            <person name="Thomas B.C."/>
            <person name="Singh A."/>
            <person name="Wilkins M.J."/>
            <person name="Karaoz U."/>
            <person name="Brodie E.L."/>
            <person name="Williams K.H."/>
            <person name="Hubbard S.S."/>
            <person name="Banfield J.F."/>
        </authorList>
    </citation>
    <scope>NUCLEOTIDE SEQUENCE [LARGE SCALE GENOMIC DNA]</scope>
</reference>